<feature type="region of interest" description="Disordered" evidence="1">
    <location>
        <begin position="112"/>
        <end position="132"/>
    </location>
</feature>
<protein>
    <submittedName>
        <fullName evidence="2">Uncharacterized protein</fullName>
    </submittedName>
</protein>
<evidence type="ECO:0000256" key="1">
    <source>
        <dbReference type="SAM" id="MobiDB-lite"/>
    </source>
</evidence>
<evidence type="ECO:0000313" key="2">
    <source>
        <dbReference type="EMBL" id="KAH3700863.1"/>
    </source>
</evidence>
<sequence>MTKHNDLEKQLSQRLGLKKIIERFIKKLAEAKEEDGMLQYETTVEALQNKVCSLQSLNEKILSLTDAKSTPDEMLISEEYTFDIEVKLRKSDNIYSKNLPAKMLKLYQHREAHPHDKQFRKQSRNENSSNSLKLPIILPRTVNNDFLSSGADQNRKQPGCTVHSIPVVNNAPYLAQQLLTQTTPAARLTYKLPRYKYHAMEKHVMCASAIILPRPDVLLGVTSRRVQKGNENTEILKSFNSNAMNIPFTETSVHNNVEECLHFTVKSEGNEQNAQSVSICVDRCNGMQTDNTIGYHVGNQEDHLYQAVQESGTVDLGRNEVKFTLGDNSQEESTMSSPLIIPDRTIPCSQWMSFKGDNEPVLNSAPEGDESCDTFLKRLQRSKLKSPNDSCMPWGHAFCFEALVDKRYNRWKRRRRKKNSERRQPVVIPGSISSDENDERNAVIERIIDIMYEQIHGPVPHTPNGSSTRNRRSGEKDKATAFDRKRATVAPPRKICAPGRTLNNTNKRYCG</sequence>
<comment type="caution">
    <text evidence="2">The sequence shown here is derived from an EMBL/GenBank/DDBJ whole genome shotgun (WGS) entry which is preliminary data.</text>
</comment>
<feature type="region of interest" description="Disordered" evidence="1">
    <location>
        <begin position="455"/>
        <end position="489"/>
    </location>
</feature>
<name>A0A9D4BMW2_DREPO</name>
<organism evidence="2 3">
    <name type="scientific">Dreissena polymorpha</name>
    <name type="common">Zebra mussel</name>
    <name type="synonym">Mytilus polymorpha</name>
    <dbReference type="NCBI Taxonomy" id="45954"/>
    <lineage>
        <taxon>Eukaryota</taxon>
        <taxon>Metazoa</taxon>
        <taxon>Spiralia</taxon>
        <taxon>Lophotrochozoa</taxon>
        <taxon>Mollusca</taxon>
        <taxon>Bivalvia</taxon>
        <taxon>Autobranchia</taxon>
        <taxon>Heteroconchia</taxon>
        <taxon>Euheterodonta</taxon>
        <taxon>Imparidentia</taxon>
        <taxon>Neoheterodontei</taxon>
        <taxon>Myida</taxon>
        <taxon>Dreissenoidea</taxon>
        <taxon>Dreissenidae</taxon>
        <taxon>Dreissena</taxon>
    </lineage>
</organism>
<accession>A0A9D4BMW2</accession>
<dbReference type="AlphaFoldDB" id="A0A9D4BMW2"/>
<keyword evidence="3" id="KW-1185">Reference proteome</keyword>
<reference evidence="2" key="1">
    <citation type="journal article" date="2019" name="bioRxiv">
        <title>The Genome of the Zebra Mussel, Dreissena polymorpha: A Resource for Invasive Species Research.</title>
        <authorList>
            <person name="McCartney M.A."/>
            <person name="Auch B."/>
            <person name="Kono T."/>
            <person name="Mallez S."/>
            <person name="Zhang Y."/>
            <person name="Obille A."/>
            <person name="Becker A."/>
            <person name="Abrahante J.E."/>
            <person name="Garbe J."/>
            <person name="Badalamenti J.P."/>
            <person name="Herman A."/>
            <person name="Mangelson H."/>
            <person name="Liachko I."/>
            <person name="Sullivan S."/>
            <person name="Sone E.D."/>
            <person name="Koren S."/>
            <person name="Silverstein K.A.T."/>
            <person name="Beckman K.B."/>
            <person name="Gohl D.M."/>
        </authorList>
    </citation>
    <scope>NUCLEOTIDE SEQUENCE</scope>
    <source>
        <strain evidence="2">Duluth1</strain>
        <tissue evidence="2">Whole animal</tissue>
    </source>
</reference>
<dbReference type="EMBL" id="JAIWYP010000015">
    <property type="protein sequence ID" value="KAH3700863.1"/>
    <property type="molecule type" value="Genomic_DNA"/>
</dbReference>
<evidence type="ECO:0000313" key="3">
    <source>
        <dbReference type="Proteomes" id="UP000828390"/>
    </source>
</evidence>
<gene>
    <name evidence="2" type="ORF">DPMN_075844</name>
</gene>
<feature type="compositionally biased region" description="Basic and acidic residues" evidence="1">
    <location>
        <begin position="472"/>
        <end position="486"/>
    </location>
</feature>
<reference evidence="2" key="2">
    <citation type="submission" date="2020-11" db="EMBL/GenBank/DDBJ databases">
        <authorList>
            <person name="McCartney M.A."/>
            <person name="Auch B."/>
            <person name="Kono T."/>
            <person name="Mallez S."/>
            <person name="Becker A."/>
            <person name="Gohl D.M."/>
            <person name="Silverstein K.A.T."/>
            <person name="Koren S."/>
            <person name="Bechman K.B."/>
            <person name="Herman A."/>
            <person name="Abrahante J.E."/>
            <person name="Garbe J."/>
        </authorList>
    </citation>
    <scope>NUCLEOTIDE SEQUENCE</scope>
    <source>
        <strain evidence="2">Duluth1</strain>
        <tissue evidence="2">Whole animal</tissue>
    </source>
</reference>
<feature type="region of interest" description="Disordered" evidence="1">
    <location>
        <begin position="413"/>
        <end position="436"/>
    </location>
</feature>
<proteinExistence type="predicted"/>
<dbReference type="Proteomes" id="UP000828390">
    <property type="component" value="Unassembled WGS sequence"/>
</dbReference>